<reference evidence="3" key="1">
    <citation type="submission" date="2016-06" db="EMBL/GenBank/DDBJ databases">
        <authorList>
            <person name="Varghese N."/>
            <person name="Submissions Spin"/>
        </authorList>
    </citation>
    <scope>NUCLEOTIDE SEQUENCE [LARGE SCALE GENOMIC DNA]</scope>
    <source>
        <strain evidence="3">DSM 43819</strain>
    </source>
</reference>
<keyword evidence="1" id="KW-1133">Transmembrane helix</keyword>
<feature type="transmembrane region" description="Helical" evidence="1">
    <location>
        <begin position="67"/>
        <end position="98"/>
    </location>
</feature>
<protein>
    <submittedName>
        <fullName evidence="2">Uncharacterized protein</fullName>
    </submittedName>
</protein>
<feature type="transmembrane region" description="Helical" evidence="1">
    <location>
        <begin position="35"/>
        <end position="55"/>
    </location>
</feature>
<evidence type="ECO:0000313" key="3">
    <source>
        <dbReference type="Proteomes" id="UP000198221"/>
    </source>
</evidence>
<feature type="transmembrane region" description="Helical" evidence="1">
    <location>
        <begin position="12"/>
        <end position="29"/>
    </location>
</feature>
<organism evidence="2 3">
    <name type="scientific">Micromonospora inositola</name>
    <dbReference type="NCBI Taxonomy" id="47865"/>
    <lineage>
        <taxon>Bacteria</taxon>
        <taxon>Bacillati</taxon>
        <taxon>Actinomycetota</taxon>
        <taxon>Actinomycetes</taxon>
        <taxon>Micromonosporales</taxon>
        <taxon>Micromonosporaceae</taxon>
        <taxon>Micromonospora</taxon>
    </lineage>
</organism>
<proteinExistence type="predicted"/>
<evidence type="ECO:0000256" key="1">
    <source>
        <dbReference type="SAM" id="Phobius"/>
    </source>
</evidence>
<evidence type="ECO:0000313" key="2">
    <source>
        <dbReference type="EMBL" id="SCG54710.1"/>
    </source>
</evidence>
<dbReference type="AlphaFoldDB" id="A0A1C5I8L9"/>
<feature type="transmembrane region" description="Helical" evidence="1">
    <location>
        <begin position="110"/>
        <end position="131"/>
    </location>
</feature>
<accession>A0A1C5I8L9</accession>
<keyword evidence="3" id="KW-1185">Reference proteome</keyword>
<keyword evidence="1" id="KW-0472">Membrane</keyword>
<gene>
    <name evidence="2" type="ORF">GA0070613_2455</name>
</gene>
<dbReference type="Proteomes" id="UP000198221">
    <property type="component" value="Chromosome I"/>
</dbReference>
<sequence length="226" mass="24423">MPKRAYVYPRMLAGAALLVSILAALWLTLTNTTFPVFLLAFWLPVVIAAIPVMTVHGKPFRFVCRICAALLLALAVVGEFFGLSLHLPAALILVIAGAVDPGRVPGRARVAAIAGGLVSVMAVVGFAAATYRSVLSPPDAFIVHTTSKFIDWEEPYRSIVEGDGSGIGYGARGVSVGGGRPGEGPTLHVHFRKDLSTEERERLRRHLLELPEIRDVRLCNRRSQEC</sequence>
<keyword evidence="1" id="KW-0812">Transmembrane</keyword>
<dbReference type="EMBL" id="LT607754">
    <property type="protein sequence ID" value="SCG54710.1"/>
    <property type="molecule type" value="Genomic_DNA"/>
</dbReference>
<name>A0A1C5I8L9_9ACTN</name>